<dbReference type="Pfam" id="PF10502">
    <property type="entry name" value="Peptidase_S26"/>
    <property type="match status" value="2"/>
</dbReference>
<comment type="subunit">
    <text evidence="8">Heterodimer of 2 subunits, IMP1A/B and IMP12.</text>
</comment>
<evidence type="ECO:0000256" key="6">
    <source>
        <dbReference type="ARBA" id="ARBA00038445"/>
    </source>
</evidence>
<dbReference type="GO" id="GO:0006465">
    <property type="term" value="P:signal peptide processing"/>
    <property type="evidence" value="ECO:0007669"/>
    <property type="project" value="InterPro"/>
</dbReference>
<dbReference type="RefSeq" id="XP_010275415.1">
    <property type="nucleotide sequence ID" value="XM_010277113.2"/>
</dbReference>
<gene>
    <name evidence="12 13" type="primary">LOC104610480</name>
</gene>
<accession>A0A1U8B3M2</accession>
<keyword evidence="2" id="KW-0999">Mitochondrion inner membrane</keyword>
<evidence type="ECO:0000256" key="2">
    <source>
        <dbReference type="ARBA" id="ARBA00022792"/>
    </source>
</evidence>
<dbReference type="eggNOG" id="KOG0171">
    <property type="taxonomic scope" value="Eukaryota"/>
</dbReference>
<evidence type="ECO:0000256" key="9">
    <source>
        <dbReference type="PIRSR" id="PIRSR600223-1"/>
    </source>
</evidence>
<evidence type="ECO:0000256" key="3">
    <source>
        <dbReference type="ARBA" id="ARBA00022801"/>
    </source>
</evidence>
<feature type="active site" evidence="9">
    <location>
        <position position="49"/>
    </location>
</feature>
<comment type="subcellular location">
    <subcellularLocation>
        <location evidence="1">Mitochondrion inner membrane</location>
    </subcellularLocation>
</comment>
<organism evidence="11 13">
    <name type="scientific">Nelumbo nucifera</name>
    <name type="common">Sacred lotus</name>
    <dbReference type="NCBI Taxonomy" id="4432"/>
    <lineage>
        <taxon>Eukaryota</taxon>
        <taxon>Viridiplantae</taxon>
        <taxon>Streptophyta</taxon>
        <taxon>Embryophyta</taxon>
        <taxon>Tracheophyta</taxon>
        <taxon>Spermatophyta</taxon>
        <taxon>Magnoliopsida</taxon>
        <taxon>Proteales</taxon>
        <taxon>Nelumbonaceae</taxon>
        <taxon>Nelumbo</taxon>
    </lineage>
</organism>
<evidence type="ECO:0000256" key="5">
    <source>
        <dbReference type="ARBA" id="ARBA00023136"/>
    </source>
</evidence>
<feature type="domain" description="Peptidase S26" evidence="10">
    <location>
        <begin position="114"/>
        <end position="158"/>
    </location>
</feature>
<feature type="domain" description="Peptidase S26" evidence="10">
    <location>
        <begin position="25"/>
        <end position="105"/>
    </location>
</feature>
<dbReference type="PROSITE" id="PS00761">
    <property type="entry name" value="SPASE_I_3"/>
    <property type="match status" value="1"/>
</dbReference>
<feature type="active site" evidence="9">
    <location>
        <position position="93"/>
    </location>
</feature>
<evidence type="ECO:0000259" key="10">
    <source>
        <dbReference type="Pfam" id="PF10502"/>
    </source>
</evidence>
<keyword evidence="11" id="KW-1185">Reference proteome</keyword>
<dbReference type="PRINTS" id="PR00727">
    <property type="entry name" value="LEADERPTASE"/>
</dbReference>
<comment type="function">
    <text evidence="7">Catalyzes the removal of transit peptides required for the targeting of proteins from the mitochondrial matrix, across the inner membrane, into the inter-membrane space.</text>
</comment>
<dbReference type="GO" id="GO:0006627">
    <property type="term" value="P:protein processing involved in protein targeting to mitochondrion"/>
    <property type="evidence" value="ECO:0000318"/>
    <property type="project" value="GO_Central"/>
</dbReference>
<dbReference type="InterPro" id="IPR052064">
    <property type="entry name" value="Mito_IMP1_subunit"/>
</dbReference>
<reference evidence="12 13" key="1">
    <citation type="submission" date="2025-04" db="UniProtKB">
        <authorList>
            <consortium name="RefSeq"/>
        </authorList>
    </citation>
    <scope>IDENTIFICATION</scope>
</reference>
<keyword evidence="4" id="KW-0496">Mitochondrion</keyword>
<evidence type="ECO:0000256" key="7">
    <source>
        <dbReference type="ARBA" id="ARBA00054895"/>
    </source>
</evidence>
<dbReference type="OrthoDB" id="308440at2759"/>
<comment type="similarity">
    <text evidence="6">Belongs to the peptidase S26 family. IMP1 subfamily.</text>
</comment>
<dbReference type="OMA" id="GATICKR"/>
<evidence type="ECO:0000256" key="1">
    <source>
        <dbReference type="ARBA" id="ARBA00004273"/>
    </source>
</evidence>
<dbReference type="InterPro" id="IPR019758">
    <property type="entry name" value="Pept_S26A_signal_pept_1_CS"/>
</dbReference>
<dbReference type="InterPro" id="IPR000223">
    <property type="entry name" value="Pept_S26A_signal_pept_1"/>
</dbReference>
<dbReference type="GeneID" id="104610480"/>
<keyword evidence="5" id="KW-0472">Membrane</keyword>
<sequence length="170" mass="19020">MMGVRTILGQWRSTAKEVWDRTLIVAKFLCVLHVTNTYICTPTLVYGPSMLPTLNLTGDVILAERISTRLGKVGPGDIVLVRSPENPRKTVSKRVMGMEGDRVTFLVDPKKSDRCRTIVVPKGHIWIQGDNVYASRDSRHFGPVPCGLIQAKVFFRIWPPEGFGSLRQGE</sequence>
<dbReference type="GO" id="GO:0042720">
    <property type="term" value="C:mitochondrial inner membrane peptidase complex"/>
    <property type="evidence" value="ECO:0000318"/>
    <property type="project" value="GO_Central"/>
</dbReference>
<dbReference type="STRING" id="4432.A0A1U8B3M2"/>
<dbReference type="Proteomes" id="UP000189703">
    <property type="component" value="Unplaced"/>
</dbReference>
<keyword evidence="3" id="KW-0378">Hydrolase</keyword>
<dbReference type="CDD" id="cd06530">
    <property type="entry name" value="S26_SPase_I"/>
    <property type="match status" value="1"/>
</dbReference>
<name>A0A1U8B3M2_NELNU</name>
<evidence type="ECO:0000313" key="11">
    <source>
        <dbReference type="Proteomes" id="UP000189703"/>
    </source>
</evidence>
<protein>
    <submittedName>
        <fullName evidence="12 13">Mitochondrial inner membrane protease subunit 1-like isoform X1</fullName>
    </submittedName>
</protein>
<evidence type="ECO:0000256" key="8">
    <source>
        <dbReference type="ARBA" id="ARBA00064368"/>
    </source>
</evidence>
<dbReference type="Gene3D" id="2.10.109.10">
    <property type="entry name" value="Umud Fragment, subunit A"/>
    <property type="match status" value="1"/>
</dbReference>
<evidence type="ECO:0000313" key="12">
    <source>
        <dbReference type="RefSeq" id="XP_010275415.1"/>
    </source>
</evidence>
<dbReference type="NCBIfam" id="TIGR02227">
    <property type="entry name" value="sigpep_I_bact"/>
    <property type="match status" value="1"/>
</dbReference>
<dbReference type="AlphaFoldDB" id="A0A1U8B3M2"/>
<dbReference type="InterPro" id="IPR019533">
    <property type="entry name" value="Peptidase_S26"/>
</dbReference>
<dbReference type="InterPro" id="IPR036286">
    <property type="entry name" value="LexA/Signal_pep-like_sf"/>
</dbReference>
<dbReference type="KEGG" id="nnu:104610480"/>
<evidence type="ECO:0000256" key="4">
    <source>
        <dbReference type="ARBA" id="ARBA00023128"/>
    </source>
</evidence>
<dbReference type="GO" id="GO:0004252">
    <property type="term" value="F:serine-type endopeptidase activity"/>
    <property type="evidence" value="ECO:0007669"/>
    <property type="project" value="InterPro"/>
</dbReference>
<dbReference type="SUPFAM" id="SSF51306">
    <property type="entry name" value="LexA/Signal peptidase"/>
    <property type="match status" value="1"/>
</dbReference>
<dbReference type="PANTHER" id="PTHR12383:SF16">
    <property type="entry name" value="MITOCHONDRIAL INNER MEMBRANE PROTEASE SUBUNIT 1"/>
    <property type="match status" value="1"/>
</dbReference>
<proteinExistence type="inferred from homology"/>
<dbReference type="RefSeq" id="XP_010275425.1">
    <property type="nucleotide sequence ID" value="XM_010277123.2"/>
</dbReference>
<evidence type="ECO:0000313" key="13">
    <source>
        <dbReference type="RefSeq" id="XP_010275425.1"/>
    </source>
</evidence>
<dbReference type="FunFam" id="2.10.109.10:FF:000014">
    <property type="entry name" value="Inner membrane protease subunit 1"/>
    <property type="match status" value="1"/>
</dbReference>
<dbReference type="PANTHER" id="PTHR12383">
    <property type="entry name" value="PROTEASE FAMILY S26 MITOCHONDRIAL INNER MEMBRANE PROTEASE-RELATED"/>
    <property type="match status" value="1"/>
</dbReference>